<dbReference type="GO" id="GO:0003989">
    <property type="term" value="F:acetyl-CoA carboxylase activity"/>
    <property type="evidence" value="ECO:0007669"/>
    <property type="project" value="InterPro"/>
</dbReference>
<comment type="caution">
    <text evidence="6">The sequence shown here is derived from an EMBL/GenBank/DDBJ whole genome shotgun (WGS) entry which is preliminary data.</text>
</comment>
<dbReference type="InterPro" id="IPR000089">
    <property type="entry name" value="Biotin_lipoyl"/>
</dbReference>
<dbReference type="InterPro" id="IPR001249">
    <property type="entry name" value="AcCoA_biotinCC"/>
</dbReference>
<dbReference type="Pfam" id="PF00364">
    <property type="entry name" value="Biotin_lipoyl"/>
    <property type="match status" value="1"/>
</dbReference>
<dbReference type="SUPFAM" id="SSF51230">
    <property type="entry name" value="Single hybrid motif"/>
    <property type="match status" value="1"/>
</dbReference>
<keyword evidence="7" id="KW-1185">Reference proteome</keyword>
<sequence>MADIVSPLPGIFYRKPGPDKDPYVNEGDPIEAGQTIGVVEIMKQFSEIRSDVSGTLESFSVEDTGTVNPGDVIATVSEN</sequence>
<keyword evidence="3" id="KW-0443">Lipid metabolism</keyword>
<dbReference type="PANTHER" id="PTHR45266:SF3">
    <property type="entry name" value="OXALOACETATE DECARBOXYLASE ALPHA CHAIN"/>
    <property type="match status" value="1"/>
</dbReference>
<evidence type="ECO:0000256" key="2">
    <source>
        <dbReference type="ARBA" id="ARBA00023267"/>
    </source>
</evidence>
<proteinExistence type="predicted"/>
<name>A0A5D0XMZ2_9MICC</name>
<dbReference type="CDD" id="cd06850">
    <property type="entry name" value="biotinyl_domain"/>
    <property type="match status" value="1"/>
</dbReference>
<dbReference type="OrthoDB" id="9811735at2"/>
<evidence type="ECO:0000259" key="5">
    <source>
        <dbReference type="PROSITE" id="PS50968"/>
    </source>
</evidence>
<evidence type="ECO:0000313" key="6">
    <source>
        <dbReference type="EMBL" id="TYC97944.1"/>
    </source>
</evidence>
<dbReference type="Gene3D" id="2.40.50.100">
    <property type="match status" value="1"/>
</dbReference>
<feature type="domain" description="Lipoyl-binding" evidence="5">
    <location>
        <begin position="1"/>
        <end position="77"/>
    </location>
</feature>
<evidence type="ECO:0000256" key="1">
    <source>
        <dbReference type="ARBA" id="ARBA00017562"/>
    </source>
</evidence>
<dbReference type="InterPro" id="IPR011053">
    <property type="entry name" value="Single_hybrid_motif"/>
</dbReference>
<dbReference type="PROSITE" id="PS50968">
    <property type="entry name" value="BIOTINYL_LIPOYL"/>
    <property type="match status" value="1"/>
</dbReference>
<dbReference type="GO" id="GO:0006633">
    <property type="term" value="P:fatty acid biosynthetic process"/>
    <property type="evidence" value="ECO:0007669"/>
    <property type="project" value="UniProtKB-UniPathway"/>
</dbReference>
<protein>
    <recommendedName>
        <fullName evidence="1 3">Biotin carboxyl carrier protein of acetyl-CoA carboxylase</fullName>
    </recommendedName>
</protein>
<reference evidence="6 7" key="1">
    <citation type="submission" date="2019-08" db="EMBL/GenBank/DDBJ databases">
        <title>Genone of Arthrobacter echini P9.</title>
        <authorList>
            <person name="Bowman J.P."/>
        </authorList>
    </citation>
    <scope>NUCLEOTIDE SEQUENCE [LARGE SCALE GENOMIC DNA]</scope>
    <source>
        <strain evidence="6 7">P9</strain>
    </source>
</reference>
<dbReference type="GO" id="GO:0009317">
    <property type="term" value="C:acetyl-CoA carboxylase complex"/>
    <property type="evidence" value="ECO:0007669"/>
    <property type="project" value="InterPro"/>
</dbReference>
<evidence type="ECO:0000313" key="7">
    <source>
        <dbReference type="Proteomes" id="UP000323410"/>
    </source>
</evidence>
<dbReference type="EMBL" id="VSLD01000006">
    <property type="protein sequence ID" value="TYC97944.1"/>
    <property type="molecule type" value="Genomic_DNA"/>
</dbReference>
<keyword evidence="3" id="KW-0276">Fatty acid metabolism</keyword>
<accession>A0A5D0XMZ2</accession>
<evidence type="ECO:0000256" key="4">
    <source>
        <dbReference type="SAM" id="MobiDB-lite"/>
    </source>
</evidence>
<feature type="region of interest" description="Disordered" evidence="4">
    <location>
        <begin position="1"/>
        <end position="20"/>
    </location>
</feature>
<dbReference type="InterPro" id="IPR050709">
    <property type="entry name" value="Biotin_Carboxyl_Carrier/Decarb"/>
</dbReference>
<dbReference type="Proteomes" id="UP000323410">
    <property type="component" value="Unassembled WGS sequence"/>
</dbReference>
<dbReference type="PANTHER" id="PTHR45266">
    <property type="entry name" value="OXALOACETATE DECARBOXYLASE ALPHA CHAIN"/>
    <property type="match status" value="1"/>
</dbReference>
<keyword evidence="3" id="KW-0444">Lipid biosynthesis</keyword>
<evidence type="ECO:0000256" key="3">
    <source>
        <dbReference type="RuleBase" id="RU364072"/>
    </source>
</evidence>
<dbReference type="AlphaFoldDB" id="A0A5D0XMZ2"/>
<organism evidence="6 7">
    <name type="scientific">Arthrobacter echini</name>
    <dbReference type="NCBI Taxonomy" id="1529066"/>
    <lineage>
        <taxon>Bacteria</taxon>
        <taxon>Bacillati</taxon>
        <taxon>Actinomycetota</taxon>
        <taxon>Actinomycetes</taxon>
        <taxon>Micrococcales</taxon>
        <taxon>Micrococcaceae</taxon>
        <taxon>Arthrobacter</taxon>
    </lineage>
</organism>
<dbReference type="NCBIfam" id="NF005457">
    <property type="entry name" value="PRK07051.1"/>
    <property type="match status" value="1"/>
</dbReference>
<dbReference type="PRINTS" id="PR01071">
    <property type="entry name" value="ACOABIOTINCC"/>
</dbReference>
<keyword evidence="3" id="KW-0275">Fatty acid biosynthesis</keyword>
<comment type="pathway">
    <text evidence="3">Lipid metabolism; fatty acid biosynthesis.</text>
</comment>
<dbReference type="RefSeq" id="WP_148601516.1">
    <property type="nucleotide sequence ID" value="NZ_VSLD01000006.1"/>
</dbReference>
<comment type="function">
    <text evidence="3">This protein is a component of the acetyl coenzyme A carboxylase complex; first, biotin carboxylase catalyzes the carboxylation of the carrier protein and then the transcarboxylase transfers the carboxyl group to form malonyl-CoA.</text>
</comment>
<gene>
    <name evidence="6" type="ORF">FQ377_12085</name>
</gene>
<keyword evidence="2 3" id="KW-0092">Biotin</keyword>
<dbReference type="UniPathway" id="UPA00094"/>